<dbReference type="Pfam" id="PF13514">
    <property type="entry name" value="AAA_27"/>
    <property type="match status" value="1"/>
</dbReference>
<dbReference type="Gene3D" id="3.40.50.300">
    <property type="entry name" value="P-loop containing nucleotide triphosphate hydrolases"/>
    <property type="match status" value="2"/>
</dbReference>
<dbReference type="RefSeq" id="WP_302077224.1">
    <property type="nucleotide sequence ID" value="NZ_JAUKWQ010000003.1"/>
</dbReference>
<organism evidence="4 5">
    <name type="scientific">Rhizobium oryzicola</name>
    <dbReference type="NCBI Taxonomy" id="1232668"/>
    <lineage>
        <taxon>Bacteria</taxon>
        <taxon>Pseudomonadati</taxon>
        <taxon>Pseudomonadota</taxon>
        <taxon>Alphaproteobacteria</taxon>
        <taxon>Hyphomicrobiales</taxon>
        <taxon>Rhizobiaceae</taxon>
        <taxon>Rhizobium/Agrobacterium group</taxon>
        <taxon>Rhizobium</taxon>
    </lineage>
</organism>
<sequence length="1156" mass="129627">MRLRRLDLTRYGKFTDRVIDFGEAKAGSPDLHIVYGLNEAGKSTAFSAYLDLLFGIPERSTYNFLHAYNAMQVGGALEIAGFTHELVRVKQRTNGLLDACGQPVNEALLASAMGGLGRDSYRTMFSLDDRSLQEGGAAILESKGDLGALLFSASAGLADVSRTLTQVSEEALQFHRKRARNTQLAELKHALAELKSERDAIDTYAASFAGLVSSQAQAEKAYEEVLAELSASRTRHERLTGTLRALPSFRDLQRLEDQLAAYEGLPRPPREWQRNLENLLRDETRLHTQAAGLDASIERLAQEIEAFTVDHPILEQASRIAALEDGRARYRTAENDLPKRRIALTEQNALLAALLKALDRNDQDDPASLQLSAATTATLRDLIERRSGIDAELKNADREHFRVQSDLEAAQAETETSKGSEISKAELKQLEMQLSGLQQGGEQAKLALAERRLAELQEDGARAFKALQPWAGSLEDLSSLSVPAPADLESWRSRGSEITRRIERATDRLRELGSRQLDLQARISELSKSGEVIDDEAAAKLRETRDQAWALHKAQLTSTSAEQFEALLRRDDQLSTARLTRANDLAELRKAQEELRLLKVTTVRESVLHQEATAELATLQADLVKALPTELLPTEAEVGRSLTIAETWLKRRQRALDVADETRLVQREVLSLRRDIETDLGELRQILSQMGESTAETWDARRLIAHAVTCLSEAESSRRAQENRTARLAELKRAVAERQQERREAQAKDHAWREHWDSTLAGTWFADQTDPAAVRAILDTLTELPAILRERDQLSQRIAFMERDRQQFATEVGDILQALGEIADDARVLESAEMLARRVADAERAQEHRRARDAERAKAEEERKGLSQRLLEHQQQRAEITTFFGVETLSEVSASLERSAERDRLENRCEELRQQILRDLALNSFEEASDLMNQLDQDEVRREETELGERLENLSERSRVLYAELTRARDRIAAVGGDNAVARIEARRATILAEIEELAVRHLKLRAGALAAKTALSLYRDKHRSSMMARASDAFSQITRGDYSGLTTRPEKDREILIGVAKDGASKLSDSMSTGTRYQLYLALRLAGYEEFAAVRPAVPFVADDIMETFDELRSEEVFRLFGQMAQLGQVIYLTHHRHLCEIAQVVVPGVRIHAL</sequence>
<protein>
    <submittedName>
        <fullName evidence="4">AAA family ATPase</fullName>
    </submittedName>
</protein>
<proteinExistence type="predicted"/>
<keyword evidence="1" id="KW-0175">Coiled coil</keyword>
<dbReference type="EMBL" id="JAUKWQ010000003">
    <property type="protein sequence ID" value="MDO1583069.1"/>
    <property type="molecule type" value="Genomic_DNA"/>
</dbReference>
<evidence type="ECO:0000259" key="3">
    <source>
        <dbReference type="Pfam" id="PF13514"/>
    </source>
</evidence>
<name>A0ABT8SXZ8_9HYPH</name>
<evidence type="ECO:0000313" key="4">
    <source>
        <dbReference type="EMBL" id="MDO1583069.1"/>
    </source>
</evidence>
<keyword evidence="5" id="KW-1185">Reference proteome</keyword>
<feature type="domain" description="YhaN AAA" evidence="3">
    <location>
        <begin position="1"/>
        <end position="202"/>
    </location>
</feature>
<evidence type="ECO:0000256" key="2">
    <source>
        <dbReference type="SAM" id="MobiDB-lite"/>
    </source>
</evidence>
<feature type="coiled-coil region" evidence="1">
    <location>
        <begin position="379"/>
        <end position="413"/>
    </location>
</feature>
<comment type="caution">
    <text evidence="4">The sequence shown here is derived from an EMBL/GenBank/DDBJ whole genome shotgun (WGS) entry which is preliminary data.</text>
</comment>
<evidence type="ECO:0000313" key="5">
    <source>
        <dbReference type="Proteomes" id="UP001169006"/>
    </source>
</evidence>
<dbReference type="InterPro" id="IPR038734">
    <property type="entry name" value="YhaN_AAA"/>
</dbReference>
<dbReference type="InterPro" id="IPR027417">
    <property type="entry name" value="P-loop_NTPase"/>
</dbReference>
<reference evidence="4" key="1">
    <citation type="journal article" date="2015" name="Int. J. Syst. Evol. Microbiol.">
        <title>Rhizobium oryzicola sp. nov., potential plant-growth-promoting endophytic bacteria isolated from rice roots.</title>
        <authorList>
            <person name="Zhang X.X."/>
            <person name="Gao J.S."/>
            <person name="Cao Y.H."/>
            <person name="Sheirdil R.A."/>
            <person name="Wang X.C."/>
            <person name="Zhang L."/>
        </authorList>
    </citation>
    <scope>NUCLEOTIDE SEQUENCE</scope>
    <source>
        <strain evidence="4">05753</strain>
    </source>
</reference>
<dbReference type="PANTHER" id="PTHR41259:SF1">
    <property type="entry name" value="DOUBLE-STRAND BREAK REPAIR RAD50 ATPASE, PUTATIVE-RELATED"/>
    <property type="match status" value="1"/>
</dbReference>
<dbReference type="SUPFAM" id="SSF52540">
    <property type="entry name" value="P-loop containing nucleoside triphosphate hydrolases"/>
    <property type="match status" value="1"/>
</dbReference>
<dbReference type="Proteomes" id="UP001169006">
    <property type="component" value="Unassembled WGS sequence"/>
</dbReference>
<accession>A0ABT8SXZ8</accession>
<evidence type="ECO:0000256" key="1">
    <source>
        <dbReference type="SAM" id="Coils"/>
    </source>
</evidence>
<gene>
    <name evidence="4" type="ORF">Q2T52_13335</name>
</gene>
<feature type="region of interest" description="Disordered" evidence="2">
    <location>
        <begin position="842"/>
        <end position="866"/>
    </location>
</feature>
<reference evidence="4" key="2">
    <citation type="submission" date="2023-07" db="EMBL/GenBank/DDBJ databases">
        <authorList>
            <person name="Sun H."/>
        </authorList>
    </citation>
    <scope>NUCLEOTIDE SEQUENCE</scope>
    <source>
        <strain evidence="4">05753</strain>
    </source>
</reference>
<dbReference type="PANTHER" id="PTHR41259">
    <property type="entry name" value="DOUBLE-STRAND BREAK REPAIR RAD50 ATPASE, PUTATIVE-RELATED"/>
    <property type="match status" value="1"/>
</dbReference>